<feature type="domain" description="PAZ" evidence="6">
    <location>
        <begin position="336"/>
        <end position="445"/>
    </location>
</feature>
<keyword evidence="2" id="KW-0678">Repressor</keyword>
<dbReference type="Proteomes" id="UP000811609">
    <property type="component" value="Chromosome 13"/>
</dbReference>
<evidence type="ECO:0000313" key="9">
    <source>
        <dbReference type="Proteomes" id="UP000811609"/>
    </source>
</evidence>
<sequence>MSRRGGGKQPDARRNEPSSASSSSHQGGGRGRGGGGGGASRRGGVAGGRVGGRGGRDRGAPSGFSTVTSPAAAFPASSPTEADFPAAPARAALTPSSSYASSSSAPPSNSMSASALSSEIEGLLKLQTSEHTDRAAPPTSSEALCLPKRPGYGTIGKKVFVRANHFLVEVADKDLHHYDLYGDSHLGRRKPAFDGRKSLYTAGPLPFKSEEFVVKLIDYDGRGASSKSARKERQFKVEIKLASKADLHYLREFLCGKQLDAPQETIQVLDVVLRVAPAQNYTSVGRSFFDPKLGPAGELGDGIDYWRGYYQSLRPTQMGLSLNIDVSAGAFYEPILVTEFVAKHFNFSFSRQLSDQDRNKIKKALRGVKIELTHMEQRHKVVGVSTQPTSQITFTLDDTKTKMSVVQYFRDKYDIVLQHSSLPALQAGSDANPVYLPMELCKIVAGQRYTKRLNERQVTNLLRATCQRPKERESSIREMVTLNKFKWIALVKEEFGIEVRDRLAVVDARILPSPMLKYHDTGIESREVPKMGQWNMINKKMINGGRVDFWTCVNLSTQVNRDLPFEFCDQLINMCNSKGMVFNPDPLIPIRSAHSGQIEKALYGIHKELAGKQLQLLIIILPDISGSYGKIKRICETELGIVSQCCQPRQASKLNKQYLENVALKINVKVGGRNTVLQDAIQRKIHLLTDRPTIVFGADVMHPQPGEDSSPSIAAVVASMDWPEVTRYRGLFAAQAHREEIIQDLFKLDQDPQRGPVHGGMIRELLIAFRISTGVRPERIIFYRYGVSEGQFSQVLLYEMDAIRKACLSLENGYLPPVTFVVVRKRHHTRLFPADHSRHDQMDRSGNVLPGTVVDTKICHPTQFDFYLNSHAGIQGTSRPTHYHVLYDENGFSADALQMLTNNLCYTYARCTRSVSIVPPAYYAHLAAFRARYYIEGDSSESGSTGGNESRREFRALPLVKDTVKNVMFYC</sequence>
<dbReference type="InterPro" id="IPR032472">
    <property type="entry name" value="ArgoL2"/>
</dbReference>
<gene>
    <name evidence="8" type="ORF">CIPAW_13G142700</name>
</gene>
<dbReference type="Pfam" id="PF16486">
    <property type="entry name" value="ArgoN"/>
    <property type="match status" value="1"/>
</dbReference>
<dbReference type="Pfam" id="PF16487">
    <property type="entry name" value="ArgoMid"/>
    <property type="match status" value="1"/>
</dbReference>
<keyword evidence="3" id="KW-0810">Translation regulation</keyword>
<dbReference type="GO" id="GO:0003723">
    <property type="term" value="F:RNA binding"/>
    <property type="evidence" value="ECO:0007669"/>
    <property type="project" value="InterPro"/>
</dbReference>
<dbReference type="Pfam" id="PF08699">
    <property type="entry name" value="ArgoL1"/>
    <property type="match status" value="1"/>
</dbReference>
<dbReference type="PROSITE" id="PS50822">
    <property type="entry name" value="PIWI"/>
    <property type="match status" value="1"/>
</dbReference>
<feature type="domain" description="Piwi" evidence="7">
    <location>
        <begin position="616"/>
        <end position="936"/>
    </location>
</feature>
<dbReference type="CDD" id="cd02846">
    <property type="entry name" value="PAZ_argonaute_like"/>
    <property type="match status" value="1"/>
</dbReference>
<feature type="compositionally biased region" description="Low complexity" evidence="5">
    <location>
        <begin position="60"/>
        <end position="83"/>
    </location>
</feature>
<reference evidence="8" key="1">
    <citation type="submission" date="2020-12" db="EMBL/GenBank/DDBJ databases">
        <title>WGS assembly of Carya illinoinensis cv. Pawnee.</title>
        <authorList>
            <person name="Platts A."/>
            <person name="Shu S."/>
            <person name="Wright S."/>
            <person name="Barry K."/>
            <person name="Edger P."/>
            <person name="Pires J.C."/>
            <person name="Schmutz J."/>
        </authorList>
    </citation>
    <scope>NUCLEOTIDE SEQUENCE</scope>
    <source>
        <tissue evidence="8">Leaf</tissue>
    </source>
</reference>
<dbReference type="EMBL" id="CM031821">
    <property type="protein sequence ID" value="KAG6632204.1"/>
    <property type="molecule type" value="Genomic_DNA"/>
</dbReference>
<dbReference type="Pfam" id="PF16488">
    <property type="entry name" value="ArgoL2"/>
    <property type="match status" value="1"/>
</dbReference>
<dbReference type="GO" id="GO:0051607">
    <property type="term" value="P:defense response to virus"/>
    <property type="evidence" value="ECO:0007669"/>
    <property type="project" value="UniProtKB-ARBA"/>
</dbReference>
<proteinExistence type="inferred from homology"/>
<dbReference type="PROSITE" id="PS50821">
    <property type="entry name" value="PAZ"/>
    <property type="match status" value="1"/>
</dbReference>
<dbReference type="InterPro" id="IPR003165">
    <property type="entry name" value="Piwi"/>
</dbReference>
<dbReference type="InterPro" id="IPR014811">
    <property type="entry name" value="ArgoL1"/>
</dbReference>
<dbReference type="InterPro" id="IPR045246">
    <property type="entry name" value="Piwi_ago-like"/>
</dbReference>
<accession>A0A8T1NSN2</accession>
<keyword evidence="4" id="KW-0943">RNA-mediated gene silencing</keyword>
<evidence type="ECO:0000256" key="1">
    <source>
        <dbReference type="ARBA" id="ARBA00008201"/>
    </source>
</evidence>
<feature type="region of interest" description="Disordered" evidence="5">
    <location>
        <begin position="96"/>
        <end position="116"/>
    </location>
</feature>
<comment type="caution">
    <text evidence="8">The sequence shown here is derived from an EMBL/GenBank/DDBJ whole genome shotgun (WGS) entry which is preliminary data.</text>
</comment>
<dbReference type="InterPro" id="IPR032474">
    <property type="entry name" value="Argonaute_N"/>
</dbReference>
<protein>
    <recommendedName>
        <fullName evidence="10">Protein argonaute 5</fullName>
    </recommendedName>
</protein>
<dbReference type="Pfam" id="PF02171">
    <property type="entry name" value="Piwi"/>
    <property type="match status" value="1"/>
</dbReference>
<evidence type="ECO:0000256" key="3">
    <source>
        <dbReference type="ARBA" id="ARBA00022845"/>
    </source>
</evidence>
<evidence type="ECO:0000259" key="7">
    <source>
        <dbReference type="PROSITE" id="PS50822"/>
    </source>
</evidence>
<keyword evidence="9" id="KW-1185">Reference proteome</keyword>
<dbReference type="SMART" id="SM01163">
    <property type="entry name" value="DUF1785"/>
    <property type="match status" value="1"/>
</dbReference>
<evidence type="ECO:0000259" key="6">
    <source>
        <dbReference type="PROSITE" id="PS50821"/>
    </source>
</evidence>
<dbReference type="AlphaFoldDB" id="A0A8T1NSN2"/>
<evidence type="ECO:0008006" key="10">
    <source>
        <dbReference type="Google" id="ProtNLM"/>
    </source>
</evidence>
<dbReference type="FunFam" id="3.30.420.10:FF:000013">
    <property type="entry name" value="protein argonaute 10-like"/>
    <property type="match status" value="1"/>
</dbReference>
<dbReference type="Pfam" id="PF02170">
    <property type="entry name" value="PAZ"/>
    <property type="match status" value="1"/>
</dbReference>
<dbReference type="InterPro" id="IPR032473">
    <property type="entry name" value="Argonaute_Mid_dom"/>
</dbReference>
<dbReference type="CDD" id="cd04657">
    <property type="entry name" value="Piwi_ago-like"/>
    <property type="match status" value="1"/>
</dbReference>
<dbReference type="FunFam" id="3.40.50.2300:FF:000110">
    <property type="entry name" value="Argonaute 10"/>
    <property type="match status" value="1"/>
</dbReference>
<dbReference type="PANTHER" id="PTHR22891">
    <property type="entry name" value="EUKARYOTIC TRANSLATION INITIATION FACTOR 2C"/>
    <property type="match status" value="1"/>
</dbReference>
<name>A0A8T1NSN2_CARIL</name>
<dbReference type="GO" id="GO:0006417">
    <property type="term" value="P:regulation of translation"/>
    <property type="evidence" value="ECO:0007669"/>
    <property type="project" value="UniProtKB-KW"/>
</dbReference>
<comment type="similarity">
    <text evidence="1">Belongs to the argonaute family. Ago subfamily.</text>
</comment>
<feature type="compositionally biased region" description="Gly residues" evidence="5">
    <location>
        <begin position="26"/>
        <end position="53"/>
    </location>
</feature>
<evidence type="ECO:0000256" key="2">
    <source>
        <dbReference type="ARBA" id="ARBA00022491"/>
    </source>
</evidence>
<dbReference type="SMART" id="SM00949">
    <property type="entry name" value="PAZ"/>
    <property type="match status" value="1"/>
</dbReference>
<dbReference type="InterPro" id="IPR003100">
    <property type="entry name" value="PAZ_dom"/>
</dbReference>
<dbReference type="GO" id="GO:0031047">
    <property type="term" value="P:regulatory ncRNA-mediated gene silencing"/>
    <property type="evidence" value="ECO:0007669"/>
    <property type="project" value="UniProtKB-KW"/>
</dbReference>
<feature type="region of interest" description="Disordered" evidence="5">
    <location>
        <begin position="1"/>
        <end position="83"/>
    </location>
</feature>
<evidence type="ECO:0000256" key="4">
    <source>
        <dbReference type="ARBA" id="ARBA00023158"/>
    </source>
</evidence>
<dbReference type="SMART" id="SM00950">
    <property type="entry name" value="Piwi"/>
    <property type="match status" value="1"/>
</dbReference>
<organism evidence="8 9">
    <name type="scientific">Carya illinoinensis</name>
    <name type="common">Pecan</name>
    <dbReference type="NCBI Taxonomy" id="32201"/>
    <lineage>
        <taxon>Eukaryota</taxon>
        <taxon>Viridiplantae</taxon>
        <taxon>Streptophyta</taxon>
        <taxon>Embryophyta</taxon>
        <taxon>Tracheophyta</taxon>
        <taxon>Spermatophyta</taxon>
        <taxon>Magnoliopsida</taxon>
        <taxon>eudicotyledons</taxon>
        <taxon>Gunneridae</taxon>
        <taxon>Pentapetalae</taxon>
        <taxon>rosids</taxon>
        <taxon>fabids</taxon>
        <taxon>Fagales</taxon>
        <taxon>Juglandaceae</taxon>
        <taxon>Carya</taxon>
    </lineage>
</organism>
<evidence type="ECO:0000256" key="5">
    <source>
        <dbReference type="SAM" id="MobiDB-lite"/>
    </source>
</evidence>
<evidence type="ECO:0000313" key="8">
    <source>
        <dbReference type="EMBL" id="KAG6632204.1"/>
    </source>
</evidence>